<sequence length="147" mass="16208">MCSPAGPVSVDHSARLILLAWRQTEQGAVVVAFKVRIHCRHEPILRPLAAVHLGQNHGPHQHLAPCFVLALLLLFPCPHPLNFGIDSRSLFFELGQPIRRLVAPLNHLDTPLLMCCLVGYHGGTAAAIPTLLCRGGRTYRFLFEKLA</sequence>
<keyword evidence="1" id="KW-0614">Plasmid</keyword>
<geneLocation type="plasmid" evidence="1">
    <name>pB29</name>
</geneLocation>
<proteinExistence type="predicted"/>
<evidence type="ECO:0000313" key="1">
    <source>
        <dbReference type="EMBL" id="QBC89180.1"/>
    </source>
</evidence>
<dbReference type="EMBL" id="MK330869">
    <property type="protein sequence ID" value="QBC89180.1"/>
    <property type="molecule type" value="Genomic_DNA"/>
</dbReference>
<name>A0A411KXE6_KLEPN</name>
<reference evidence="1" key="1">
    <citation type="submission" date="2018-12" db="EMBL/GenBank/DDBJ databases">
        <title>IncQ1 plasmid carrying blaKPC-2 gene in Klebsiella pneumoniae isolates.</title>
        <authorList>
            <person name="Campos P.A."/>
            <person name="Araujo B.F."/>
            <person name="Dias V.L."/>
            <person name="Cerdeira L.T."/>
            <person name="Ferreira M.L."/>
            <person name="Machado L.G."/>
            <person name="Lincopan N."/>
            <person name="Gontijo-Filho P.P."/>
            <person name="Ribas R.M."/>
        </authorList>
    </citation>
    <scope>NUCLEOTIDE SEQUENCE</scope>
    <source>
        <strain evidence="1">B29</strain>
        <plasmid evidence="1">pB29</plasmid>
    </source>
</reference>
<dbReference type="AlphaFoldDB" id="A0A411KXE6"/>
<accession>A0A411KXE6</accession>
<organism evidence="1">
    <name type="scientific">Klebsiella pneumoniae</name>
    <dbReference type="NCBI Taxonomy" id="573"/>
    <lineage>
        <taxon>Bacteria</taxon>
        <taxon>Pseudomonadati</taxon>
        <taxon>Pseudomonadota</taxon>
        <taxon>Gammaproteobacteria</taxon>
        <taxon>Enterobacterales</taxon>
        <taxon>Enterobacteriaceae</taxon>
        <taxon>Klebsiella/Raoultella group</taxon>
        <taxon>Klebsiella</taxon>
        <taxon>Klebsiella pneumoniae complex</taxon>
    </lineage>
</organism>
<gene>
    <name evidence="1" type="primary">mobC</name>
    <name evidence="1" type="ORF">pB29_007</name>
</gene>
<protein>
    <submittedName>
        <fullName evidence="1">Mobilization protein C</fullName>
    </submittedName>
</protein>